<protein>
    <submittedName>
        <fullName evidence="1">Uncharacterized protein</fullName>
    </submittedName>
</protein>
<comment type="caution">
    <text evidence="1">The sequence shown here is derived from an EMBL/GenBank/DDBJ whole genome shotgun (WGS) entry which is preliminary data.</text>
</comment>
<sequence length="166" mass="19310">MSHQSPNKRRQSFDASISKRIREADSEESGLEEYDWEQNIDPDIREHEEEEEEEVYYMYVGDQAHYLTSEDLVEPNCISPNQVKTPVKARKTILEDLNIPNNRECLSDHGHSYSKVSLQELDPHMKKDLIVPLYLFSPSCGPSRHSYEQPVHPFEWLHVGRPGTSD</sequence>
<dbReference type="EMBL" id="JASBWV010000036">
    <property type="protein sequence ID" value="KAJ9116542.1"/>
    <property type="molecule type" value="Genomic_DNA"/>
</dbReference>
<gene>
    <name evidence="1" type="ORF">QFC24_006712</name>
</gene>
<reference evidence="1" key="1">
    <citation type="submission" date="2023-04" db="EMBL/GenBank/DDBJ databases">
        <title>Draft Genome sequencing of Naganishia species isolated from polar environments using Oxford Nanopore Technology.</title>
        <authorList>
            <person name="Leo P."/>
            <person name="Venkateswaran K."/>
        </authorList>
    </citation>
    <scope>NUCLEOTIDE SEQUENCE</scope>
    <source>
        <strain evidence="1">DBVPG 5303</strain>
    </source>
</reference>
<accession>A0ACC2WY04</accession>
<dbReference type="Proteomes" id="UP001234202">
    <property type="component" value="Unassembled WGS sequence"/>
</dbReference>
<proteinExistence type="predicted"/>
<keyword evidence="2" id="KW-1185">Reference proteome</keyword>
<evidence type="ECO:0000313" key="1">
    <source>
        <dbReference type="EMBL" id="KAJ9116542.1"/>
    </source>
</evidence>
<evidence type="ECO:0000313" key="2">
    <source>
        <dbReference type="Proteomes" id="UP001234202"/>
    </source>
</evidence>
<organism evidence="1 2">
    <name type="scientific">Naganishia onofrii</name>
    <dbReference type="NCBI Taxonomy" id="1851511"/>
    <lineage>
        <taxon>Eukaryota</taxon>
        <taxon>Fungi</taxon>
        <taxon>Dikarya</taxon>
        <taxon>Basidiomycota</taxon>
        <taxon>Agaricomycotina</taxon>
        <taxon>Tremellomycetes</taxon>
        <taxon>Filobasidiales</taxon>
        <taxon>Filobasidiaceae</taxon>
        <taxon>Naganishia</taxon>
    </lineage>
</organism>
<name>A0ACC2WY04_9TREE</name>